<dbReference type="EMBL" id="CP024915">
    <property type="protein sequence ID" value="AUZ86897.1"/>
    <property type="molecule type" value="Genomic_DNA"/>
</dbReference>
<sequence>MGSHPTEPAAGSGAAVDFTEVQQTEQFKELRKRHRSFVFPMAVFFLLWYFAYVLLADYAHEFMATPVIGNVNIGIILGLLQFVSTFAITMWYVSYANKRLDPIAANLRHELEEAAPEVFIDPAGGKK</sequence>
<dbReference type="Proteomes" id="UP000239187">
    <property type="component" value="Chromosome"/>
</dbReference>
<dbReference type="PANTHER" id="PTHR38441">
    <property type="entry name" value="INTEGRAL MEMBRANE PROTEIN-RELATED"/>
    <property type="match status" value="1"/>
</dbReference>
<gene>
    <name evidence="2" type="ORF">CVO76_04010</name>
</gene>
<feature type="transmembrane region" description="Helical" evidence="1">
    <location>
        <begin position="67"/>
        <end position="93"/>
    </location>
</feature>
<proteinExistence type="predicted"/>
<reference evidence="2 3" key="1">
    <citation type="submission" date="2017-11" db="EMBL/GenBank/DDBJ databases">
        <title>Draft genome of Arthrobacter agilis strain UMCV2, a plant growth-promoting rhizobacterium and biocontrol capacity of phytopathogenic fungi.</title>
        <authorList>
            <person name="Martinez-Camara R."/>
            <person name="Santoyo G."/>
            <person name="Moreno-Hagelsieb G."/>
            <person name="Valencia-Cantero E."/>
        </authorList>
    </citation>
    <scope>NUCLEOTIDE SEQUENCE [LARGE SCALE GENOMIC DNA]</scope>
    <source>
        <strain evidence="2 3">UMCV2</strain>
    </source>
</reference>
<dbReference type="AlphaFoldDB" id="A0A2L0UCF3"/>
<dbReference type="Pfam" id="PF04341">
    <property type="entry name" value="DUF485"/>
    <property type="match status" value="1"/>
</dbReference>
<accession>A0A2L0UCF3</accession>
<evidence type="ECO:0000256" key="1">
    <source>
        <dbReference type="SAM" id="Phobius"/>
    </source>
</evidence>
<dbReference type="InterPro" id="IPR007436">
    <property type="entry name" value="DUF485"/>
</dbReference>
<evidence type="ECO:0000313" key="3">
    <source>
        <dbReference type="Proteomes" id="UP000239187"/>
    </source>
</evidence>
<keyword evidence="1" id="KW-0812">Transmembrane</keyword>
<evidence type="ECO:0000313" key="2">
    <source>
        <dbReference type="EMBL" id="AUZ86897.1"/>
    </source>
</evidence>
<protein>
    <submittedName>
        <fullName evidence="2">DUF485 domain-containing protein</fullName>
    </submittedName>
</protein>
<organism evidence="2 3">
    <name type="scientific">Arthrobacter agilis</name>
    <dbReference type="NCBI Taxonomy" id="37921"/>
    <lineage>
        <taxon>Bacteria</taxon>
        <taxon>Bacillati</taxon>
        <taxon>Actinomycetota</taxon>
        <taxon>Actinomycetes</taxon>
        <taxon>Micrococcales</taxon>
        <taxon>Micrococcaceae</taxon>
        <taxon>Arthrobacter</taxon>
    </lineage>
</organism>
<name>A0A2L0UCF3_9MICC</name>
<dbReference type="RefSeq" id="WP_133082172.1">
    <property type="nucleotide sequence ID" value="NZ_CP024915.1"/>
</dbReference>
<feature type="transmembrane region" description="Helical" evidence="1">
    <location>
        <begin position="37"/>
        <end position="55"/>
    </location>
</feature>
<dbReference type="PANTHER" id="PTHR38441:SF1">
    <property type="entry name" value="MEMBRANE PROTEIN"/>
    <property type="match status" value="1"/>
</dbReference>
<keyword evidence="1" id="KW-0472">Membrane</keyword>
<keyword evidence="1" id="KW-1133">Transmembrane helix</keyword>